<evidence type="ECO:0000256" key="1">
    <source>
        <dbReference type="SAM" id="Coils"/>
    </source>
</evidence>
<dbReference type="OrthoDB" id="3064627at2759"/>
<gene>
    <name evidence="2" type="ORF">M378DRAFT_197474</name>
</gene>
<sequence>MVPIFPQFNPADTLSSVGNGPPITVYFQPINTVQAHRIKDAKEAPAGIRDEMQAMVQELRDESRALWKQLEDESRALRKQLEDENRAFRKQLEEEVGARKALEEAMEDLRQMVLIITPLHLRALLDRARKRILVILDFGGTWEDLANHQKTEARLVSHICANVVQLEREVVRFVCSNTNVRRLGNIAAHKATKEDIEKAVKTHVEQVTAKERVLLEQLFDFTFGTIQ</sequence>
<dbReference type="EMBL" id="KN818236">
    <property type="protein sequence ID" value="KIL66370.1"/>
    <property type="molecule type" value="Genomic_DNA"/>
</dbReference>
<reference evidence="2 3" key="1">
    <citation type="submission" date="2014-04" db="EMBL/GenBank/DDBJ databases">
        <title>Evolutionary Origins and Diversification of the Mycorrhizal Mutualists.</title>
        <authorList>
            <consortium name="DOE Joint Genome Institute"/>
            <consortium name="Mycorrhizal Genomics Consortium"/>
            <person name="Kohler A."/>
            <person name="Kuo A."/>
            <person name="Nagy L.G."/>
            <person name="Floudas D."/>
            <person name="Copeland A."/>
            <person name="Barry K.W."/>
            <person name="Cichocki N."/>
            <person name="Veneault-Fourrey C."/>
            <person name="LaButti K."/>
            <person name="Lindquist E.A."/>
            <person name="Lipzen A."/>
            <person name="Lundell T."/>
            <person name="Morin E."/>
            <person name="Murat C."/>
            <person name="Riley R."/>
            <person name="Ohm R."/>
            <person name="Sun H."/>
            <person name="Tunlid A."/>
            <person name="Henrissat B."/>
            <person name="Grigoriev I.V."/>
            <person name="Hibbett D.S."/>
            <person name="Martin F."/>
        </authorList>
    </citation>
    <scope>NUCLEOTIDE SEQUENCE [LARGE SCALE GENOMIC DNA]</scope>
    <source>
        <strain evidence="2 3">Koide BX008</strain>
    </source>
</reference>
<protein>
    <submittedName>
        <fullName evidence="2">Uncharacterized protein</fullName>
    </submittedName>
</protein>
<dbReference type="STRING" id="946122.A0A0C2SSP6"/>
<dbReference type="AlphaFoldDB" id="A0A0C2SSP6"/>
<dbReference type="HOGENOM" id="CLU_1219418_0_0_1"/>
<accession>A0A0C2SSP6</accession>
<keyword evidence="1" id="KW-0175">Coiled coil</keyword>
<evidence type="ECO:0000313" key="2">
    <source>
        <dbReference type="EMBL" id="KIL66370.1"/>
    </source>
</evidence>
<evidence type="ECO:0000313" key="3">
    <source>
        <dbReference type="Proteomes" id="UP000054549"/>
    </source>
</evidence>
<organism evidence="2 3">
    <name type="scientific">Amanita muscaria (strain Koide BX008)</name>
    <dbReference type="NCBI Taxonomy" id="946122"/>
    <lineage>
        <taxon>Eukaryota</taxon>
        <taxon>Fungi</taxon>
        <taxon>Dikarya</taxon>
        <taxon>Basidiomycota</taxon>
        <taxon>Agaricomycotina</taxon>
        <taxon>Agaricomycetes</taxon>
        <taxon>Agaricomycetidae</taxon>
        <taxon>Agaricales</taxon>
        <taxon>Pluteineae</taxon>
        <taxon>Amanitaceae</taxon>
        <taxon>Amanita</taxon>
    </lineage>
</organism>
<feature type="coiled-coil region" evidence="1">
    <location>
        <begin position="67"/>
        <end position="112"/>
    </location>
</feature>
<keyword evidence="3" id="KW-1185">Reference proteome</keyword>
<proteinExistence type="predicted"/>
<dbReference type="Proteomes" id="UP000054549">
    <property type="component" value="Unassembled WGS sequence"/>
</dbReference>
<dbReference type="InParanoid" id="A0A0C2SSP6"/>
<name>A0A0C2SSP6_AMAMK</name>